<dbReference type="EMBL" id="MU004533">
    <property type="protein sequence ID" value="KAF2648544.1"/>
    <property type="molecule type" value="Genomic_DNA"/>
</dbReference>
<keyword evidence="1" id="KW-0812">Transmembrane</keyword>
<keyword evidence="3" id="KW-1185">Reference proteome</keyword>
<keyword evidence="1" id="KW-0472">Membrane</keyword>
<feature type="non-terminal residue" evidence="2">
    <location>
        <position position="146"/>
    </location>
</feature>
<feature type="transmembrane region" description="Helical" evidence="1">
    <location>
        <begin position="52"/>
        <end position="72"/>
    </location>
</feature>
<evidence type="ECO:0000313" key="3">
    <source>
        <dbReference type="Proteomes" id="UP000799324"/>
    </source>
</evidence>
<feature type="transmembrane region" description="Helical" evidence="1">
    <location>
        <begin position="92"/>
        <end position="115"/>
    </location>
</feature>
<dbReference type="Pfam" id="PF11374">
    <property type="entry name" value="DUF3176"/>
    <property type="match status" value="1"/>
</dbReference>
<evidence type="ECO:0000313" key="2">
    <source>
        <dbReference type="EMBL" id="KAF2648544.1"/>
    </source>
</evidence>
<dbReference type="PANTHER" id="PTHR35394:SF5">
    <property type="entry name" value="DUF3176 DOMAIN-CONTAINING PROTEIN"/>
    <property type="match status" value="1"/>
</dbReference>
<dbReference type="Proteomes" id="UP000799324">
    <property type="component" value="Unassembled WGS sequence"/>
</dbReference>
<proteinExistence type="predicted"/>
<evidence type="ECO:0000256" key="1">
    <source>
        <dbReference type="SAM" id="Phobius"/>
    </source>
</evidence>
<sequence length="146" mass="16156">MSSSGKHTAYNPVPIEVSDDLSISQPPTSSQEKRETSQSGDLYLIRHWRWELFTFALGTGAFVSIIALLFQYHGKAPPILPFGSVRVQLTAVIAALTQVAQSALLVPVASCIGQLKWTWFQRSERVIDLDRFDQASRGPDGSLRLL</sequence>
<protein>
    <submittedName>
        <fullName evidence="2">Uncharacterized protein</fullName>
    </submittedName>
</protein>
<reference evidence="2" key="1">
    <citation type="journal article" date="2020" name="Stud. Mycol.">
        <title>101 Dothideomycetes genomes: a test case for predicting lifestyles and emergence of pathogens.</title>
        <authorList>
            <person name="Haridas S."/>
            <person name="Albert R."/>
            <person name="Binder M."/>
            <person name="Bloem J."/>
            <person name="Labutti K."/>
            <person name="Salamov A."/>
            <person name="Andreopoulos B."/>
            <person name="Baker S."/>
            <person name="Barry K."/>
            <person name="Bills G."/>
            <person name="Bluhm B."/>
            <person name="Cannon C."/>
            <person name="Castanera R."/>
            <person name="Culley D."/>
            <person name="Daum C."/>
            <person name="Ezra D."/>
            <person name="Gonzalez J."/>
            <person name="Henrissat B."/>
            <person name="Kuo A."/>
            <person name="Liang C."/>
            <person name="Lipzen A."/>
            <person name="Lutzoni F."/>
            <person name="Magnuson J."/>
            <person name="Mondo S."/>
            <person name="Nolan M."/>
            <person name="Ohm R."/>
            <person name="Pangilinan J."/>
            <person name="Park H.-J."/>
            <person name="Ramirez L."/>
            <person name="Alfaro M."/>
            <person name="Sun H."/>
            <person name="Tritt A."/>
            <person name="Yoshinaga Y."/>
            <person name="Zwiers L.-H."/>
            <person name="Turgeon B."/>
            <person name="Goodwin S."/>
            <person name="Spatafora J."/>
            <person name="Crous P."/>
            <person name="Grigoriev I."/>
        </authorList>
    </citation>
    <scope>NUCLEOTIDE SEQUENCE</scope>
    <source>
        <strain evidence="2">CBS 122681</strain>
    </source>
</reference>
<dbReference type="InterPro" id="IPR021514">
    <property type="entry name" value="DUF3176"/>
</dbReference>
<keyword evidence="1" id="KW-1133">Transmembrane helix</keyword>
<accession>A0A6A6SQW3</accession>
<gene>
    <name evidence="2" type="ORF">K491DRAFT_612578</name>
</gene>
<name>A0A6A6SQW3_9PLEO</name>
<dbReference type="OrthoDB" id="5242705at2759"/>
<dbReference type="PANTHER" id="PTHR35394">
    <property type="entry name" value="DUF3176 DOMAIN-CONTAINING PROTEIN"/>
    <property type="match status" value="1"/>
</dbReference>
<dbReference type="AlphaFoldDB" id="A0A6A6SQW3"/>
<organism evidence="2 3">
    <name type="scientific">Lophiostoma macrostomum CBS 122681</name>
    <dbReference type="NCBI Taxonomy" id="1314788"/>
    <lineage>
        <taxon>Eukaryota</taxon>
        <taxon>Fungi</taxon>
        <taxon>Dikarya</taxon>
        <taxon>Ascomycota</taxon>
        <taxon>Pezizomycotina</taxon>
        <taxon>Dothideomycetes</taxon>
        <taxon>Pleosporomycetidae</taxon>
        <taxon>Pleosporales</taxon>
        <taxon>Lophiostomataceae</taxon>
        <taxon>Lophiostoma</taxon>
    </lineage>
</organism>